<evidence type="ECO:0000256" key="2">
    <source>
        <dbReference type="ARBA" id="ARBA00022862"/>
    </source>
</evidence>
<dbReference type="EMBL" id="JAMZMM010000076">
    <property type="protein sequence ID" value="MCP2728823.1"/>
    <property type="molecule type" value="Genomic_DNA"/>
</dbReference>
<dbReference type="GO" id="GO:0004601">
    <property type="term" value="F:peroxidase activity"/>
    <property type="evidence" value="ECO:0007669"/>
    <property type="project" value="UniProtKB-KW"/>
</dbReference>
<keyword evidence="1" id="KW-0560">Oxidoreductase</keyword>
<evidence type="ECO:0000313" key="5">
    <source>
        <dbReference type="EMBL" id="MCP2728823.1"/>
    </source>
</evidence>
<dbReference type="InterPro" id="IPR036249">
    <property type="entry name" value="Thioredoxin-like_sf"/>
</dbReference>
<organism evidence="5 6">
    <name type="scientific">Limnofasciculus baicalensis BBK-W-15</name>
    <dbReference type="NCBI Taxonomy" id="2699891"/>
    <lineage>
        <taxon>Bacteria</taxon>
        <taxon>Bacillati</taxon>
        <taxon>Cyanobacteriota</taxon>
        <taxon>Cyanophyceae</taxon>
        <taxon>Coleofasciculales</taxon>
        <taxon>Coleofasciculaceae</taxon>
        <taxon>Limnofasciculus</taxon>
        <taxon>Limnofasciculus baicalensis</taxon>
    </lineage>
</organism>
<dbReference type="PROSITE" id="PS51352">
    <property type="entry name" value="THIOREDOXIN_2"/>
    <property type="match status" value="1"/>
</dbReference>
<dbReference type="Pfam" id="PF00578">
    <property type="entry name" value="AhpC-TSA"/>
    <property type="match status" value="1"/>
</dbReference>
<dbReference type="CDD" id="cd02970">
    <property type="entry name" value="PRX_like2"/>
    <property type="match status" value="1"/>
</dbReference>
<evidence type="ECO:0000256" key="1">
    <source>
        <dbReference type="ARBA" id="ARBA00022559"/>
    </source>
</evidence>
<evidence type="ECO:0000256" key="3">
    <source>
        <dbReference type="ARBA" id="ARBA00023284"/>
    </source>
</evidence>
<gene>
    <name evidence="5" type="ORF">NJ959_10135</name>
</gene>
<dbReference type="InterPro" id="IPR050455">
    <property type="entry name" value="Tpx_Peroxidase_subfamily"/>
</dbReference>
<dbReference type="PANTHER" id="PTHR43110:SF1">
    <property type="entry name" value="THIOL PEROXIDASE"/>
    <property type="match status" value="1"/>
</dbReference>
<dbReference type="SUPFAM" id="SSF52833">
    <property type="entry name" value="Thioredoxin-like"/>
    <property type="match status" value="1"/>
</dbReference>
<dbReference type="PANTHER" id="PTHR43110">
    <property type="entry name" value="THIOL PEROXIDASE"/>
    <property type="match status" value="1"/>
</dbReference>
<evidence type="ECO:0000259" key="4">
    <source>
        <dbReference type="PROSITE" id="PS51352"/>
    </source>
</evidence>
<keyword evidence="1" id="KW-0575">Peroxidase</keyword>
<feature type="domain" description="Thioredoxin" evidence="4">
    <location>
        <begin position="28"/>
        <end position="178"/>
    </location>
</feature>
<comment type="caution">
    <text evidence="5">The sequence shown here is derived from an EMBL/GenBank/DDBJ whole genome shotgun (WGS) entry which is preliminary data.</text>
</comment>
<protein>
    <submittedName>
        <fullName evidence="5">Redoxin domain-containing protein</fullName>
    </submittedName>
</protein>
<evidence type="ECO:0000313" key="6">
    <source>
        <dbReference type="Proteomes" id="UP001204953"/>
    </source>
</evidence>
<dbReference type="RefSeq" id="WP_254011613.1">
    <property type="nucleotide sequence ID" value="NZ_JAMZMM010000076.1"/>
</dbReference>
<dbReference type="AlphaFoldDB" id="A0AAE3GS42"/>
<dbReference type="InterPro" id="IPR000866">
    <property type="entry name" value="AhpC/TSA"/>
</dbReference>
<dbReference type="InterPro" id="IPR013766">
    <property type="entry name" value="Thioredoxin_domain"/>
</dbReference>
<name>A0AAE3GS42_9CYAN</name>
<dbReference type="Gene3D" id="3.40.30.10">
    <property type="entry name" value="Glutaredoxin"/>
    <property type="match status" value="1"/>
</dbReference>
<accession>A0AAE3GS42</accession>
<keyword evidence="6" id="KW-1185">Reference proteome</keyword>
<reference evidence="5" key="1">
    <citation type="submission" date="2022-06" db="EMBL/GenBank/DDBJ databases">
        <title>New cyanobacteria of genus Symplocastrum in benthos of Lake Baikal.</title>
        <authorList>
            <person name="Sorokovikova E."/>
            <person name="Tikhonova I."/>
            <person name="Krasnopeev A."/>
            <person name="Evseev P."/>
            <person name="Gladkikh A."/>
            <person name="Belykh O."/>
        </authorList>
    </citation>
    <scope>NUCLEOTIDE SEQUENCE</scope>
    <source>
        <strain evidence="5">BBK-W-15</strain>
    </source>
</reference>
<proteinExistence type="predicted"/>
<keyword evidence="2" id="KW-0049">Antioxidant</keyword>
<dbReference type="Proteomes" id="UP001204953">
    <property type="component" value="Unassembled WGS sequence"/>
</dbReference>
<sequence>MLTSIDFSDLFTQRFYQNLFPIPSSNSLQLGEMTPDFKLPDITNKFNVKLSDYWDKQPVVLAFTRIFTAKQYCPLCLPHIKALNQNYERFLDRGVEVLMITSTDKQQSRHVVNKLGLNMPLLSDSDCNSFKAYGVGQALGAPLPAQFILDRSGKLRFKHIFSFLSPHADVETLLDMVG</sequence>
<keyword evidence="3" id="KW-0676">Redox-active center</keyword>